<evidence type="ECO:0000256" key="1">
    <source>
        <dbReference type="SAM" id="Phobius"/>
    </source>
</evidence>
<name>A0A401HQD1_9EURY</name>
<evidence type="ECO:0000313" key="2">
    <source>
        <dbReference type="EMBL" id="GBF36484.1"/>
    </source>
</evidence>
<proteinExistence type="predicted"/>
<comment type="caution">
    <text evidence="2">The sequence shown here is derived from an EMBL/GenBank/DDBJ whole genome shotgun (WGS) entry which is preliminary data.</text>
</comment>
<keyword evidence="1" id="KW-0472">Membrane</keyword>
<protein>
    <submittedName>
        <fullName evidence="2">Uncharacterized protein</fullName>
    </submittedName>
</protein>
<keyword evidence="1" id="KW-0812">Transmembrane</keyword>
<sequence>MLFNRGQISIDAVMAILFILIVTAILSYNVFNTLNNIRYSEIVERGHSIMDVFENYALISYSKDVTLSTTFRPIGNINYTIRFANKEIVVNSPTTIVFRKEYHDNISYINITGDNLRYMQNPLPPNIVNISFNISFRDFNITKNLDFYITKNLSVRIE</sequence>
<feature type="transmembrane region" description="Helical" evidence="1">
    <location>
        <begin position="12"/>
        <end position="31"/>
    </location>
</feature>
<gene>
    <name evidence="2" type="ORF">MHHB_P0714</name>
</gene>
<dbReference type="AlphaFoldDB" id="A0A401HQD1"/>
<dbReference type="EMBL" id="BFAX01000003">
    <property type="protein sequence ID" value="GBF36484.1"/>
    <property type="molecule type" value="Genomic_DNA"/>
</dbReference>
<accession>A0A401HQD1</accession>
<evidence type="ECO:0000313" key="3">
    <source>
        <dbReference type="Proteomes" id="UP000290527"/>
    </source>
</evidence>
<dbReference type="RefSeq" id="WP_192893814.1">
    <property type="nucleotide sequence ID" value="NZ_BFAX01000003.1"/>
</dbReference>
<reference evidence="2 3" key="1">
    <citation type="journal article" date="2019" name="Int. J. Syst. Evol. Microbiol.">
        <title>Methanofervidicoccus abyssi gen. nov., sp. nov., a hydrogenotrophic methanogen, isolated from a hydrothermal vent chimney in the Mid-Cayman Spreading Center, the Caribbean Sea.</title>
        <authorList>
            <person name="Sakai S."/>
            <person name="Takaki Y."/>
            <person name="Miyazaki M."/>
            <person name="Ogawara M."/>
            <person name="Yanagawa K."/>
            <person name="Miyazaki J."/>
            <person name="Takai K."/>
        </authorList>
    </citation>
    <scope>NUCLEOTIDE SEQUENCE [LARGE SCALE GENOMIC DNA]</scope>
    <source>
        <strain evidence="2 3">HHB</strain>
    </source>
</reference>
<keyword evidence="3" id="KW-1185">Reference proteome</keyword>
<organism evidence="2 3">
    <name type="scientific">Methanofervidicoccus abyssi</name>
    <dbReference type="NCBI Taxonomy" id="2082189"/>
    <lineage>
        <taxon>Archaea</taxon>
        <taxon>Methanobacteriati</taxon>
        <taxon>Methanobacteriota</taxon>
        <taxon>Methanomada group</taxon>
        <taxon>Methanococci</taxon>
        <taxon>Methanococcales</taxon>
        <taxon>Methanofervidicoccus</taxon>
    </lineage>
</organism>
<dbReference type="OrthoDB" id="65838at2157"/>
<keyword evidence="1" id="KW-1133">Transmembrane helix</keyword>
<dbReference type="Proteomes" id="UP000290527">
    <property type="component" value="Unassembled WGS sequence"/>
</dbReference>